<dbReference type="PANTHER" id="PTHR39556:SF1">
    <property type="entry name" value="PROTEIN, PUTATIVE-RELATED"/>
    <property type="match status" value="1"/>
</dbReference>
<feature type="transmembrane region" description="Helical" evidence="1">
    <location>
        <begin position="367"/>
        <end position="389"/>
    </location>
</feature>
<evidence type="ECO:0000313" key="3">
    <source>
        <dbReference type="Proteomes" id="UP000438699"/>
    </source>
</evidence>
<feature type="transmembrane region" description="Helical" evidence="1">
    <location>
        <begin position="331"/>
        <end position="355"/>
    </location>
</feature>
<feature type="transmembrane region" description="Helical" evidence="1">
    <location>
        <begin position="289"/>
        <end position="311"/>
    </location>
</feature>
<proteinExistence type="predicted"/>
<dbReference type="AlphaFoldDB" id="A0A6N6N7B1"/>
<feature type="transmembrane region" description="Helical" evidence="1">
    <location>
        <begin position="409"/>
        <end position="427"/>
    </location>
</feature>
<feature type="transmembrane region" description="Helical" evidence="1">
    <location>
        <begin position="229"/>
        <end position="250"/>
    </location>
</feature>
<keyword evidence="1" id="KW-0812">Transmembrane</keyword>
<comment type="caution">
    <text evidence="2">The sequence shown here is derived from an EMBL/GenBank/DDBJ whole genome shotgun (WGS) entry which is preliminary data.</text>
</comment>
<dbReference type="OrthoDB" id="367235at2"/>
<keyword evidence="3" id="KW-1185">Reference proteome</keyword>
<dbReference type="InterPro" id="IPR007294">
    <property type="entry name" value="DUF401"/>
</dbReference>
<feature type="transmembrane region" description="Helical" evidence="1">
    <location>
        <begin position="28"/>
        <end position="45"/>
    </location>
</feature>
<keyword evidence="1" id="KW-1133">Transmembrane helix</keyword>
<feature type="transmembrane region" description="Helical" evidence="1">
    <location>
        <begin position="256"/>
        <end position="277"/>
    </location>
</feature>
<organism evidence="2 3">
    <name type="scientific">Pseudodesulfovibrio senegalensis</name>
    <dbReference type="NCBI Taxonomy" id="1721087"/>
    <lineage>
        <taxon>Bacteria</taxon>
        <taxon>Pseudomonadati</taxon>
        <taxon>Thermodesulfobacteriota</taxon>
        <taxon>Desulfovibrionia</taxon>
        <taxon>Desulfovibrionales</taxon>
        <taxon>Desulfovibrionaceae</taxon>
    </lineage>
</organism>
<name>A0A6N6N7B1_9BACT</name>
<dbReference type="RefSeq" id="WP_151149652.1">
    <property type="nucleotide sequence ID" value="NZ_WAIE01000001.1"/>
</dbReference>
<feature type="transmembrane region" description="Helical" evidence="1">
    <location>
        <begin position="104"/>
        <end position="129"/>
    </location>
</feature>
<evidence type="ECO:0000313" key="2">
    <source>
        <dbReference type="EMBL" id="KAB1443315.1"/>
    </source>
</evidence>
<dbReference type="Proteomes" id="UP000438699">
    <property type="component" value="Unassembled WGS sequence"/>
</dbReference>
<feature type="transmembrane region" description="Helical" evidence="1">
    <location>
        <begin position="164"/>
        <end position="197"/>
    </location>
</feature>
<feature type="transmembrane region" description="Helical" evidence="1">
    <location>
        <begin position="65"/>
        <end position="83"/>
    </location>
</feature>
<reference evidence="2 3" key="1">
    <citation type="journal article" date="2017" name="Int. J. Syst. Evol. Microbiol.">
        <title>Desulfovibrio senegalensis sp. nov., a mesophilic sulfate reducer isolated from marine sediment.</title>
        <authorList>
            <person name="Thioye A."/>
            <person name="Gam Z.B.A."/>
            <person name="Mbengue M."/>
            <person name="Cayol J.L."/>
            <person name="Joseph-Bartoli M."/>
            <person name="Toure-Kane C."/>
            <person name="Labat M."/>
        </authorList>
    </citation>
    <scope>NUCLEOTIDE SEQUENCE [LARGE SCALE GENOMIC DNA]</scope>
    <source>
        <strain evidence="2 3">DSM 101509</strain>
    </source>
</reference>
<sequence>MDLFASSLPFLKVIAAFAIMLAGIRFRIGLGISILSGSLALALLFGMAPQKWALVGIEALGQEKFLLLAAIVMSILILSDAMERSGQSRRLMDSLSGYLTNPRLRLAFFPALIGLLPMPGGAVFSAPMVRTVAERMPMEDCDRVLLNYWFRHIWELGWPLYPGMILAAALADIPILTLILHTGIGVLVMTVLGWIFFLRPGVLPADMIESGSAEPVGDCRWRSAVFHGLPLIIAIVGGLGLEGVIAATLPSVPFELGVIAALVVGIGCVMVQNGLGMRFLRDVLGKKSLWTMLAVIVAIFVFKDVMGAAHVVQAMAEVAGGKATLVTSAVFLPFLVGAISGINVAFVGATFPLMLGVLSTLGMQDQVVPYVVLGSFCGFAGVMISPIHICFLLTCQFFKVEMAQAWRRVAWPCMLLALSGVGWFFVLQG</sequence>
<dbReference type="PANTHER" id="PTHR39556">
    <property type="entry name" value="PROTEIN, PUTATIVE-RELATED"/>
    <property type="match status" value="1"/>
</dbReference>
<keyword evidence="1" id="KW-0472">Membrane</keyword>
<dbReference type="EMBL" id="WAIE01000001">
    <property type="protein sequence ID" value="KAB1443315.1"/>
    <property type="molecule type" value="Genomic_DNA"/>
</dbReference>
<dbReference type="Pfam" id="PF04165">
    <property type="entry name" value="DUF401"/>
    <property type="match status" value="2"/>
</dbReference>
<evidence type="ECO:0000256" key="1">
    <source>
        <dbReference type="SAM" id="Phobius"/>
    </source>
</evidence>
<accession>A0A6N6N7B1</accession>
<gene>
    <name evidence="2" type="ORF">F8A88_03380</name>
</gene>
<feature type="transmembrane region" description="Helical" evidence="1">
    <location>
        <begin position="6"/>
        <end position="23"/>
    </location>
</feature>
<protein>
    <submittedName>
        <fullName evidence="2">DUF401 family protein</fullName>
    </submittedName>
</protein>